<organism evidence="1 2">
    <name type="scientific">Aduncisulcus paluster</name>
    <dbReference type="NCBI Taxonomy" id="2918883"/>
    <lineage>
        <taxon>Eukaryota</taxon>
        <taxon>Metamonada</taxon>
        <taxon>Carpediemonas-like organisms</taxon>
        <taxon>Aduncisulcus</taxon>
    </lineage>
</organism>
<dbReference type="EMBL" id="BQXS01011246">
    <property type="protein sequence ID" value="GKT36528.1"/>
    <property type="molecule type" value="Genomic_DNA"/>
</dbReference>
<reference evidence="1" key="1">
    <citation type="submission" date="2022-03" db="EMBL/GenBank/DDBJ databases">
        <title>Draft genome sequence of Aduncisulcus paluster, a free-living microaerophilic Fornicata.</title>
        <authorList>
            <person name="Yuyama I."/>
            <person name="Kume K."/>
            <person name="Tamura T."/>
            <person name="Inagaki Y."/>
            <person name="Hashimoto T."/>
        </authorList>
    </citation>
    <scope>NUCLEOTIDE SEQUENCE</scope>
    <source>
        <strain evidence="1">NY0171</strain>
    </source>
</reference>
<gene>
    <name evidence="1" type="ORF">ADUPG1_009479</name>
</gene>
<dbReference type="Proteomes" id="UP001057375">
    <property type="component" value="Unassembled WGS sequence"/>
</dbReference>
<name>A0ABQ5KVQ0_9EUKA</name>
<keyword evidence="2" id="KW-1185">Reference proteome</keyword>
<accession>A0ABQ5KVQ0</accession>
<evidence type="ECO:0000313" key="1">
    <source>
        <dbReference type="EMBL" id="GKT36528.1"/>
    </source>
</evidence>
<comment type="caution">
    <text evidence="1">The sequence shown here is derived from an EMBL/GenBank/DDBJ whole genome shotgun (WGS) entry which is preliminary data.</text>
</comment>
<sequence>MSQQNDSDVKHLSSPSTFYMDDIYVNQRSYKMNSIMLPILTIISSHVFCKILSPRDLDRILSFDIIGHGVCNTSGYSSIVVNAIFSPSVVEKVDKLILKRKRQAKEDSVENEDVISCDFLDLADLDVDLKTSPNSSSAQGYEGSITANHCIMAQLSQQSGIELSELPYVMTKEEKSVLEFQKASKAQKRKKLSHDHELRIKPTLRDTKHSSQPTELDDETTGIVDSYCDDLSPSTFPLSLSKLGLSSLALTFSIVISANFDPIAVYILPICLPSLNNTTTQLTKDQENPHSSPSDPIFPSKVSFGHSLMNVLLTPSHLVLVLGDGSCLCSYSPPNFQHGSPTQGHIAPKILLLHPPRSTTCMLAAACGCEDKKKRGASVVCVDVNGTVSKWSVISESQFTCSFTHVHKYAQLSASLDSITSVGSVSHPYPSYIIGKESGAIVGVVVGSDLAPTSYLPPFEHSHLPKIDYIKSLPECPGSFIVVQHCGSVGLYSHGCCEPLWFRVCSIQPDMPPQDSPTSSTSHQRRGLTTANGCGITSGGIHCGSVGLYSHGCCEPLWFRVCSIQPDMPPQASPTSSTSHQRRGLTTANGCGITSGGIVCVGSDAGKILLVQFIVNKGDALIRTKVLSEFIFETFWVVGNIIVGKCDDGNIIQMRIDGRSIFDGSEIVSTMEEFKWF</sequence>
<proteinExistence type="predicted"/>
<protein>
    <submittedName>
        <fullName evidence="1">Uncharacterized protein</fullName>
    </submittedName>
</protein>
<evidence type="ECO:0000313" key="2">
    <source>
        <dbReference type="Proteomes" id="UP001057375"/>
    </source>
</evidence>